<keyword evidence="2" id="KW-1185">Reference proteome</keyword>
<evidence type="ECO:0000313" key="1">
    <source>
        <dbReference type="EMBL" id="CAG8486070.1"/>
    </source>
</evidence>
<dbReference type="Proteomes" id="UP000789920">
    <property type="component" value="Unassembled WGS sequence"/>
</dbReference>
<protein>
    <submittedName>
        <fullName evidence="1">22347_t:CDS:1</fullName>
    </submittedName>
</protein>
<sequence>MELENVDLLSQSNSSTTILLVSQTTESTLQQSTNLTTLNSEFESINDEFDENQTMSQRFKTVKEAYVIVKLFAHSNRFGIQKGHVEKDTSGDFYKTHNILDLQTFKDQFKSLQEYYPKAALYLNRALYSDKRSWARAYTFHHFTAGAQATSHMQDDDNDAVFIDNAFDYPLAYSLMLFKQVEDKVVEVWETIRIAQKAINIAIEKDNPNILKFLKTYILQNDYFLVENTTNTSASSHKTSILEEHLKPNIIVEKIQSSKAQEKQSKSYTKYVNKACNSTIMYEFCGGRGHKKELHDYACGEKGK</sequence>
<gene>
    <name evidence="1" type="ORF">RPERSI_LOCUS1188</name>
</gene>
<accession>A0ACA9KPZ5</accession>
<organism evidence="1 2">
    <name type="scientific">Racocetra persica</name>
    <dbReference type="NCBI Taxonomy" id="160502"/>
    <lineage>
        <taxon>Eukaryota</taxon>
        <taxon>Fungi</taxon>
        <taxon>Fungi incertae sedis</taxon>
        <taxon>Mucoromycota</taxon>
        <taxon>Glomeromycotina</taxon>
        <taxon>Glomeromycetes</taxon>
        <taxon>Diversisporales</taxon>
        <taxon>Gigasporaceae</taxon>
        <taxon>Racocetra</taxon>
    </lineage>
</organism>
<evidence type="ECO:0000313" key="2">
    <source>
        <dbReference type="Proteomes" id="UP000789920"/>
    </source>
</evidence>
<name>A0ACA9KPZ5_9GLOM</name>
<comment type="caution">
    <text evidence="1">The sequence shown here is derived from an EMBL/GenBank/DDBJ whole genome shotgun (WGS) entry which is preliminary data.</text>
</comment>
<proteinExistence type="predicted"/>
<dbReference type="EMBL" id="CAJVQC010001035">
    <property type="protein sequence ID" value="CAG8486070.1"/>
    <property type="molecule type" value="Genomic_DNA"/>
</dbReference>
<reference evidence="1" key="1">
    <citation type="submission" date="2021-06" db="EMBL/GenBank/DDBJ databases">
        <authorList>
            <person name="Kallberg Y."/>
            <person name="Tangrot J."/>
            <person name="Rosling A."/>
        </authorList>
    </citation>
    <scope>NUCLEOTIDE SEQUENCE</scope>
    <source>
        <strain evidence="1">MA461A</strain>
    </source>
</reference>